<evidence type="ECO:0000256" key="10">
    <source>
        <dbReference type="ARBA" id="ARBA00023209"/>
    </source>
</evidence>
<keyword evidence="7" id="KW-0067">ATP-binding</keyword>
<dbReference type="SMART" id="SM00046">
    <property type="entry name" value="DAGKc"/>
    <property type="match status" value="1"/>
</dbReference>
<dbReference type="Proteomes" id="UP000054387">
    <property type="component" value="Unassembled WGS sequence"/>
</dbReference>
<evidence type="ECO:0000313" key="14">
    <source>
        <dbReference type="EMBL" id="KTG07626.1"/>
    </source>
</evidence>
<keyword evidence="5" id="KW-0547">Nucleotide-binding</keyword>
<comment type="cofactor">
    <cofactor evidence="1">
        <name>Mg(2+)</name>
        <dbReference type="ChEBI" id="CHEBI:18420"/>
    </cofactor>
</comment>
<proteinExistence type="predicted"/>
<keyword evidence="6 14" id="KW-0418">Kinase</keyword>
<dbReference type="Pfam" id="PF19279">
    <property type="entry name" value="YegS_C"/>
    <property type="match status" value="1"/>
</dbReference>
<dbReference type="GO" id="GO:0004143">
    <property type="term" value="F:ATP-dependent diacylglycerol kinase activity"/>
    <property type="evidence" value="ECO:0007669"/>
    <property type="project" value="TreeGrafter"/>
</dbReference>
<evidence type="ECO:0000256" key="3">
    <source>
        <dbReference type="ARBA" id="ARBA00022679"/>
    </source>
</evidence>
<evidence type="ECO:0000256" key="1">
    <source>
        <dbReference type="ARBA" id="ARBA00001946"/>
    </source>
</evidence>
<dbReference type="InterPro" id="IPR005218">
    <property type="entry name" value="Diacylglycerol/lipid_kinase"/>
</dbReference>
<evidence type="ECO:0000256" key="12">
    <source>
        <dbReference type="SAM" id="MobiDB-lite"/>
    </source>
</evidence>
<dbReference type="InterPro" id="IPR050187">
    <property type="entry name" value="Lipid_Phosphate_FormReg"/>
</dbReference>
<evidence type="ECO:0000256" key="8">
    <source>
        <dbReference type="ARBA" id="ARBA00022842"/>
    </source>
</evidence>
<dbReference type="InterPro" id="IPR045540">
    <property type="entry name" value="YegS/DAGK_C"/>
</dbReference>
<reference evidence="14 15" key="1">
    <citation type="submission" date="2015-12" db="EMBL/GenBank/DDBJ databases">
        <title>Haloprofundus marisrubri gen. nov., sp. nov., an extremely halophilic archaeon isolated from the Discovery deep brine-seawater interface in the Red Sea.</title>
        <authorList>
            <person name="Zhang G."/>
            <person name="Stingl U."/>
            <person name="Rashid M."/>
        </authorList>
    </citation>
    <scope>NUCLEOTIDE SEQUENCE [LARGE SCALE GENOMIC DNA]</scope>
    <source>
        <strain evidence="14 15">SB9</strain>
    </source>
</reference>
<feature type="domain" description="DAGKc" evidence="13">
    <location>
        <begin position="23"/>
        <end position="151"/>
    </location>
</feature>
<dbReference type="PANTHER" id="PTHR12358">
    <property type="entry name" value="SPHINGOSINE KINASE"/>
    <property type="match status" value="1"/>
</dbReference>
<gene>
    <name evidence="14" type="ORF">AUR64_02920</name>
</gene>
<dbReference type="STRING" id="1514971.AUR64_02920"/>
<dbReference type="PANTHER" id="PTHR12358:SF106">
    <property type="entry name" value="LIPID KINASE YEGS"/>
    <property type="match status" value="1"/>
</dbReference>
<dbReference type="NCBIfam" id="TIGR00147">
    <property type="entry name" value="YegS/Rv2252/BmrU family lipid kinase"/>
    <property type="match status" value="1"/>
</dbReference>
<evidence type="ECO:0000313" key="15">
    <source>
        <dbReference type="Proteomes" id="UP000054387"/>
    </source>
</evidence>
<keyword evidence="15" id="KW-1185">Reference proteome</keyword>
<dbReference type="Pfam" id="PF00781">
    <property type="entry name" value="DAGK_cat"/>
    <property type="match status" value="1"/>
</dbReference>
<keyword evidence="8" id="KW-0460">Magnesium</keyword>
<evidence type="ECO:0000256" key="4">
    <source>
        <dbReference type="ARBA" id="ARBA00022723"/>
    </source>
</evidence>
<name>A0A0W1R353_9EURY</name>
<keyword evidence="9" id="KW-0443">Lipid metabolism</keyword>
<evidence type="ECO:0000256" key="11">
    <source>
        <dbReference type="ARBA" id="ARBA00023264"/>
    </source>
</evidence>
<feature type="region of interest" description="Disordered" evidence="12">
    <location>
        <begin position="1"/>
        <end position="42"/>
    </location>
</feature>
<evidence type="ECO:0000259" key="13">
    <source>
        <dbReference type="PROSITE" id="PS50146"/>
    </source>
</evidence>
<dbReference type="InterPro" id="IPR001206">
    <property type="entry name" value="Diacylglycerol_kinase_cat_dom"/>
</dbReference>
<dbReference type="PROSITE" id="PS50146">
    <property type="entry name" value="DAGK"/>
    <property type="match status" value="1"/>
</dbReference>
<dbReference type="AlphaFoldDB" id="A0A0W1R353"/>
<dbReference type="Gene3D" id="2.60.200.40">
    <property type="match status" value="1"/>
</dbReference>
<dbReference type="GO" id="GO:0005524">
    <property type="term" value="F:ATP binding"/>
    <property type="evidence" value="ECO:0007669"/>
    <property type="project" value="UniProtKB-KW"/>
</dbReference>
<evidence type="ECO:0000256" key="6">
    <source>
        <dbReference type="ARBA" id="ARBA00022777"/>
    </source>
</evidence>
<dbReference type="GO" id="GO:0008654">
    <property type="term" value="P:phospholipid biosynthetic process"/>
    <property type="evidence" value="ECO:0007669"/>
    <property type="project" value="UniProtKB-KW"/>
</dbReference>
<keyword evidence="10" id="KW-0594">Phospholipid biosynthesis</keyword>
<keyword evidence="11" id="KW-1208">Phospholipid metabolism</keyword>
<protein>
    <submittedName>
        <fullName evidence="14">Diacylglycerol kinase</fullName>
    </submittedName>
</protein>
<dbReference type="EMBL" id="LOPU01000041">
    <property type="protein sequence ID" value="KTG07626.1"/>
    <property type="molecule type" value="Genomic_DNA"/>
</dbReference>
<evidence type="ECO:0000256" key="7">
    <source>
        <dbReference type="ARBA" id="ARBA00022840"/>
    </source>
</evidence>
<evidence type="ECO:0000256" key="5">
    <source>
        <dbReference type="ARBA" id="ARBA00022741"/>
    </source>
</evidence>
<dbReference type="Gene3D" id="3.40.50.10330">
    <property type="entry name" value="Probable inorganic polyphosphate/atp-NAD kinase, domain 1"/>
    <property type="match status" value="1"/>
</dbReference>
<sequence length="325" mass="34167">MNENGHRSTRSQNEDEDGSRLVGANGHRRVVMNPTSGSGDHTDRIHALADEYGYDVVETSGPGDGTALAQAAVDDDIRRLAVAGGDGTLHEVVTGLLEADALGDVTVGILPVGTANIFARNVGVDDAEAGFNLLENGERRRIDLGMAGEEPFVVSTVAGLTAETSAATSASLKERIGSLAFLYTGIKKTMEFESLHLDVEAISQGEETTWTGEALCALVGNVRQFAKEGGQSNAEDGLFDVVIVEEMPPQNVVAEAAAHRVLGKGTEHVVHLRASQLTVEGLTNETVAYSLDGEVSEHEQLVLHSKPQALSVAVGPSYEANPDSA</sequence>
<dbReference type="GO" id="GO:0005886">
    <property type="term" value="C:plasma membrane"/>
    <property type="evidence" value="ECO:0007669"/>
    <property type="project" value="TreeGrafter"/>
</dbReference>
<evidence type="ECO:0000256" key="9">
    <source>
        <dbReference type="ARBA" id="ARBA00023098"/>
    </source>
</evidence>
<dbReference type="GO" id="GO:0046872">
    <property type="term" value="F:metal ion binding"/>
    <property type="evidence" value="ECO:0007669"/>
    <property type="project" value="UniProtKB-KW"/>
</dbReference>
<keyword evidence="2" id="KW-0444">Lipid biosynthesis</keyword>
<organism evidence="14 15">
    <name type="scientific">Haloprofundus marisrubri</name>
    <dbReference type="NCBI Taxonomy" id="1514971"/>
    <lineage>
        <taxon>Archaea</taxon>
        <taxon>Methanobacteriati</taxon>
        <taxon>Methanobacteriota</taxon>
        <taxon>Stenosarchaea group</taxon>
        <taxon>Halobacteria</taxon>
        <taxon>Halobacteriales</taxon>
        <taxon>Haloferacaceae</taxon>
        <taxon>Haloprofundus</taxon>
    </lineage>
</organism>
<dbReference type="RefSeq" id="WP_058583637.1">
    <property type="nucleotide sequence ID" value="NZ_LOPU01000041.1"/>
</dbReference>
<accession>A0A0W1R353</accession>
<keyword evidence="4" id="KW-0479">Metal-binding</keyword>
<comment type="caution">
    <text evidence="14">The sequence shown here is derived from an EMBL/GenBank/DDBJ whole genome shotgun (WGS) entry which is preliminary data.</text>
</comment>
<dbReference type="InterPro" id="IPR017438">
    <property type="entry name" value="ATP-NAD_kinase_N"/>
</dbReference>
<keyword evidence="3" id="KW-0808">Transferase</keyword>
<dbReference type="InterPro" id="IPR016064">
    <property type="entry name" value="NAD/diacylglycerol_kinase_sf"/>
</dbReference>
<evidence type="ECO:0000256" key="2">
    <source>
        <dbReference type="ARBA" id="ARBA00022516"/>
    </source>
</evidence>
<dbReference type="SUPFAM" id="SSF111331">
    <property type="entry name" value="NAD kinase/diacylglycerol kinase-like"/>
    <property type="match status" value="1"/>
</dbReference>